<gene>
    <name evidence="1" type="ORF">SCLCIDRAFT_32450</name>
</gene>
<dbReference type="EMBL" id="KN822202">
    <property type="protein sequence ID" value="KIM52701.1"/>
    <property type="molecule type" value="Genomic_DNA"/>
</dbReference>
<dbReference type="HOGENOM" id="CLU_1732556_0_0_1"/>
<organism evidence="1 2">
    <name type="scientific">Scleroderma citrinum Foug A</name>
    <dbReference type="NCBI Taxonomy" id="1036808"/>
    <lineage>
        <taxon>Eukaryota</taxon>
        <taxon>Fungi</taxon>
        <taxon>Dikarya</taxon>
        <taxon>Basidiomycota</taxon>
        <taxon>Agaricomycotina</taxon>
        <taxon>Agaricomycetes</taxon>
        <taxon>Agaricomycetidae</taxon>
        <taxon>Boletales</taxon>
        <taxon>Sclerodermatineae</taxon>
        <taxon>Sclerodermataceae</taxon>
        <taxon>Scleroderma</taxon>
    </lineage>
</organism>
<reference evidence="2" key="2">
    <citation type="submission" date="2015-01" db="EMBL/GenBank/DDBJ databases">
        <title>Evolutionary Origins and Diversification of the Mycorrhizal Mutualists.</title>
        <authorList>
            <consortium name="DOE Joint Genome Institute"/>
            <consortium name="Mycorrhizal Genomics Consortium"/>
            <person name="Kohler A."/>
            <person name="Kuo A."/>
            <person name="Nagy L.G."/>
            <person name="Floudas D."/>
            <person name="Copeland A."/>
            <person name="Barry K.W."/>
            <person name="Cichocki N."/>
            <person name="Veneault-Fourrey C."/>
            <person name="LaButti K."/>
            <person name="Lindquist E.A."/>
            <person name="Lipzen A."/>
            <person name="Lundell T."/>
            <person name="Morin E."/>
            <person name="Murat C."/>
            <person name="Riley R."/>
            <person name="Ohm R."/>
            <person name="Sun H."/>
            <person name="Tunlid A."/>
            <person name="Henrissat B."/>
            <person name="Grigoriev I.V."/>
            <person name="Hibbett D.S."/>
            <person name="Martin F."/>
        </authorList>
    </citation>
    <scope>NUCLEOTIDE SEQUENCE [LARGE SCALE GENOMIC DNA]</scope>
    <source>
        <strain evidence="2">Foug A</strain>
    </source>
</reference>
<dbReference type="InParanoid" id="A0A0C3D9D4"/>
<evidence type="ECO:0000313" key="2">
    <source>
        <dbReference type="Proteomes" id="UP000053989"/>
    </source>
</evidence>
<reference evidence="1 2" key="1">
    <citation type="submission" date="2014-04" db="EMBL/GenBank/DDBJ databases">
        <authorList>
            <consortium name="DOE Joint Genome Institute"/>
            <person name="Kuo A."/>
            <person name="Kohler A."/>
            <person name="Nagy L.G."/>
            <person name="Floudas D."/>
            <person name="Copeland A."/>
            <person name="Barry K.W."/>
            <person name="Cichocki N."/>
            <person name="Veneault-Fourrey C."/>
            <person name="LaButti K."/>
            <person name="Lindquist E.A."/>
            <person name="Lipzen A."/>
            <person name="Lundell T."/>
            <person name="Morin E."/>
            <person name="Murat C."/>
            <person name="Sun H."/>
            <person name="Tunlid A."/>
            <person name="Henrissat B."/>
            <person name="Grigoriev I.V."/>
            <person name="Hibbett D.S."/>
            <person name="Martin F."/>
            <person name="Nordberg H.P."/>
            <person name="Cantor M.N."/>
            <person name="Hua S.X."/>
        </authorList>
    </citation>
    <scope>NUCLEOTIDE SEQUENCE [LARGE SCALE GENOMIC DNA]</scope>
    <source>
        <strain evidence="1 2">Foug A</strain>
    </source>
</reference>
<keyword evidence="2" id="KW-1185">Reference proteome</keyword>
<proteinExistence type="predicted"/>
<accession>A0A0C3D9D4</accession>
<protein>
    <submittedName>
        <fullName evidence="1">Uncharacterized protein</fullName>
    </submittedName>
</protein>
<evidence type="ECO:0000313" key="1">
    <source>
        <dbReference type="EMBL" id="KIM52701.1"/>
    </source>
</evidence>
<dbReference type="AlphaFoldDB" id="A0A0C3D9D4"/>
<name>A0A0C3D9D4_9AGAM</name>
<sequence length="151" mass="16704">MPEANLGSSLLALEVSERGVNGNTSTASITGLGTAMWVKADAKKDPSSPMMSLDWSDGNGALHTGRNDSAYHSYHTCWSFVWRQIDTCNSELLGKYRGSYEKKKIHEILVTTRQGMYNARTRSGKNNGNQLNMSFKMCSFRCGWILSPTSP</sequence>
<dbReference type="Proteomes" id="UP000053989">
    <property type="component" value="Unassembled WGS sequence"/>
</dbReference>